<dbReference type="AlphaFoldDB" id="A0AA50A8P5"/>
<keyword evidence="2" id="KW-0496">Mitochondrion</keyword>
<evidence type="ECO:0000256" key="1">
    <source>
        <dbReference type="SAM" id="Phobius"/>
    </source>
</evidence>
<accession>A0AA50A8P5</accession>
<gene>
    <name evidence="2" type="primary">nad6</name>
</gene>
<reference evidence="2" key="2">
    <citation type="submission" date="2023-01" db="EMBL/GenBank/DDBJ databases">
        <authorList>
            <person name="Ma P."/>
            <person name="Wang H."/>
            <person name="Liu Y."/>
        </authorList>
    </citation>
    <scope>NUCLEOTIDE SEQUENCE</scope>
</reference>
<organism evidence="2">
    <name type="scientific">Raeta pulchella</name>
    <dbReference type="NCBI Taxonomy" id="2109557"/>
    <lineage>
        <taxon>Eukaryota</taxon>
        <taxon>Metazoa</taxon>
        <taxon>Spiralia</taxon>
        <taxon>Lophotrochozoa</taxon>
        <taxon>Mollusca</taxon>
        <taxon>Bivalvia</taxon>
        <taxon>Autobranchia</taxon>
        <taxon>Heteroconchia</taxon>
        <taxon>Euheterodonta</taxon>
        <taxon>Imparidentia</taxon>
        <taxon>Neoheterodontei</taxon>
        <taxon>Venerida</taxon>
        <taxon>Mactroidea</taxon>
        <taxon>Anatinellidae</taxon>
        <taxon>Raeta</taxon>
    </lineage>
</organism>
<feature type="transmembrane region" description="Helical" evidence="1">
    <location>
        <begin position="50"/>
        <end position="73"/>
    </location>
</feature>
<evidence type="ECO:0000313" key="2">
    <source>
        <dbReference type="EMBL" id="WLK25943.1"/>
    </source>
</evidence>
<reference evidence="2" key="1">
    <citation type="journal article" date="2023" name="Int J Biol">
        <title>Comparative analysis of the mitochondrial genomes of the family Mactridae (Mollusca: Venerida) and their phylogenetic implications.</title>
        <authorList>
            <person name="Ma P."/>
            <person name="Liu Y."/>
            <person name="Wang J."/>
            <person name="Chen Y."/>
            <person name="Zhang Z."/>
            <person name="Zhang T."/>
            <person name="Wang H."/>
        </authorList>
    </citation>
    <scope>NUCLEOTIDE SEQUENCE</scope>
</reference>
<dbReference type="EMBL" id="OQ197853">
    <property type="protein sequence ID" value="WLK25943.1"/>
    <property type="molecule type" value="Genomic_DNA"/>
</dbReference>
<feature type="transmembrane region" description="Helical" evidence="1">
    <location>
        <begin position="139"/>
        <end position="161"/>
    </location>
</feature>
<feature type="transmembrane region" description="Helical" evidence="1">
    <location>
        <begin position="99"/>
        <end position="119"/>
    </location>
</feature>
<proteinExistence type="predicted"/>
<keyword evidence="1" id="KW-0812">Transmembrane</keyword>
<keyword evidence="1" id="KW-0472">Membrane</keyword>
<feature type="transmembrane region" description="Helical" evidence="1">
    <location>
        <begin position="25"/>
        <end position="44"/>
    </location>
</feature>
<protein>
    <submittedName>
        <fullName evidence="2">NADH dehydrogenase subunit 6</fullName>
    </submittedName>
</protein>
<keyword evidence="1" id="KW-1133">Transmembrane helix</keyword>
<sequence length="170" mass="18610">MGMIILFSTLVLSQLSLKHSHPIRLIAVTLVLGLIASVSLVFYVGPLFGVVYFMTLLGGMLVVFAFSVALVSYSHNLKSSFDKADSGFGKNLGLKGRGLLLIFLIVALKFYKVLALSWGCWGGTSLFMYTECLYMSGSYSKLIVFLSVLLFLCMVGVARICKYHKGALIK</sequence>
<geneLocation type="mitochondrion" evidence="2"/>
<name>A0AA50A8P5_9BIVA</name>